<dbReference type="InterPro" id="IPR038792">
    <property type="entry name" value="CFAP97D1/2"/>
</dbReference>
<dbReference type="KEGG" id="btab:109031758"/>
<protein>
    <submittedName>
        <fullName evidence="3">Uncharacterized protein</fullName>
    </submittedName>
</protein>
<organism evidence="3 4">
    <name type="scientific">Bemisia tabaci</name>
    <name type="common">Sweetpotato whitefly</name>
    <name type="synonym">Aleurodes tabaci</name>
    <dbReference type="NCBI Taxonomy" id="7038"/>
    <lineage>
        <taxon>Eukaryota</taxon>
        <taxon>Metazoa</taxon>
        <taxon>Ecdysozoa</taxon>
        <taxon>Arthropoda</taxon>
        <taxon>Hexapoda</taxon>
        <taxon>Insecta</taxon>
        <taxon>Pterygota</taxon>
        <taxon>Neoptera</taxon>
        <taxon>Paraneoptera</taxon>
        <taxon>Hemiptera</taxon>
        <taxon>Sternorrhyncha</taxon>
        <taxon>Aleyrodoidea</taxon>
        <taxon>Aleyrodidae</taxon>
        <taxon>Aleyrodinae</taxon>
        <taxon>Bemisia</taxon>
    </lineage>
</organism>
<proteinExistence type="inferred from homology"/>
<reference evidence="3" key="1">
    <citation type="submission" date="2021-12" db="EMBL/GenBank/DDBJ databases">
        <authorList>
            <person name="King R."/>
        </authorList>
    </citation>
    <scope>NUCLEOTIDE SEQUENCE</scope>
</reference>
<name>A0A9P0ADN5_BEMTA</name>
<dbReference type="PANTHER" id="PTHR33768">
    <property type="entry name" value="MIP11318P"/>
    <property type="match status" value="1"/>
</dbReference>
<evidence type="ECO:0000313" key="4">
    <source>
        <dbReference type="Proteomes" id="UP001152759"/>
    </source>
</evidence>
<evidence type="ECO:0000256" key="2">
    <source>
        <dbReference type="SAM" id="MobiDB-lite"/>
    </source>
</evidence>
<dbReference type="Proteomes" id="UP001152759">
    <property type="component" value="Chromosome 4"/>
</dbReference>
<feature type="region of interest" description="Disordered" evidence="2">
    <location>
        <begin position="184"/>
        <end position="206"/>
    </location>
</feature>
<evidence type="ECO:0000256" key="1">
    <source>
        <dbReference type="ARBA" id="ARBA00008315"/>
    </source>
</evidence>
<dbReference type="InterPro" id="IPR029488">
    <property type="entry name" value="Hmw/CFAP97"/>
</dbReference>
<dbReference type="Pfam" id="PF13879">
    <property type="entry name" value="Hmw_CFAP97"/>
    <property type="match status" value="1"/>
</dbReference>
<dbReference type="PANTHER" id="PTHR33768:SF3">
    <property type="entry name" value="MIP11318P"/>
    <property type="match status" value="1"/>
</dbReference>
<feature type="compositionally biased region" description="Basic residues" evidence="2">
    <location>
        <begin position="192"/>
        <end position="206"/>
    </location>
</feature>
<dbReference type="AlphaFoldDB" id="A0A9P0ADN5"/>
<keyword evidence="4" id="KW-1185">Reference proteome</keyword>
<dbReference type="EMBL" id="OU963865">
    <property type="protein sequence ID" value="CAH0389556.1"/>
    <property type="molecule type" value="Genomic_DNA"/>
</dbReference>
<comment type="similarity">
    <text evidence="1">Belongs to the CFAP97 family.</text>
</comment>
<accession>A0A9P0ADN5</accession>
<evidence type="ECO:0000313" key="3">
    <source>
        <dbReference type="EMBL" id="CAH0389556.1"/>
    </source>
</evidence>
<gene>
    <name evidence="3" type="ORF">BEMITA_LOCUS8371</name>
</gene>
<sequence>MLSKREKLLIQPWQERRYIDHRRKVNSALPAIDVEPPATRGHVLYKSKKLQKESERCAQITEDNFILIRHLSDIMRTHRVDNYWIQEPPTFLHKVGIYQQPQESVVHKSKAILFEPRLQSRKEKCYACGPLRFLKKEVIPEERIPWDPDQQKVEFRKSLALSEKSKQLEVVRGDIDLPEFRGQTWSPVSHDNKRKKNKGKTKVQKHQKLPVSKVDFDTCSSHCIELTQGPLNLSVTFPTKTTVVYKVGKNKRILHTDQCQCTAFHQKPK</sequence>